<accession>A0AAQ3Y7L7</accession>
<reference evidence="2 3" key="2">
    <citation type="submission" date="2024-03" db="EMBL/GenBank/DDBJ databases">
        <title>The Genome Sequence of Enterococcus sp. DIV0205d.</title>
        <authorList>
            <consortium name="The Broad Institute Genomics Platform"/>
            <consortium name="The Broad Institute Microbial Omics Core"/>
            <consortium name="The Broad Institute Genomic Center for Infectious Diseases"/>
            <person name="Earl A."/>
            <person name="Manson A."/>
            <person name="Gilmore M."/>
            <person name="Schwartman J."/>
            <person name="Shea T."/>
            <person name="Abouelleil A."/>
            <person name="Cao P."/>
            <person name="Chapman S."/>
            <person name="Cusick C."/>
            <person name="Young S."/>
            <person name="Neafsey D."/>
            <person name="Nusbaum C."/>
            <person name="Birren B."/>
        </authorList>
    </citation>
    <scope>NUCLEOTIDE SEQUENCE [LARGE SCALE GENOMIC DNA]</scope>
    <source>
        <strain evidence="2 3">7F3_DIV0205</strain>
    </source>
</reference>
<keyword evidence="3" id="KW-1185">Reference proteome</keyword>
<dbReference type="RefSeq" id="WP_086313988.1">
    <property type="nucleotide sequence ID" value="NZ_CP147244.1"/>
</dbReference>
<dbReference type="AlphaFoldDB" id="A0AAQ3Y7L7"/>
<feature type="transmembrane region" description="Helical" evidence="1">
    <location>
        <begin position="197"/>
        <end position="213"/>
    </location>
</feature>
<feature type="transmembrane region" description="Helical" evidence="1">
    <location>
        <begin position="225"/>
        <end position="245"/>
    </location>
</feature>
<evidence type="ECO:0000256" key="1">
    <source>
        <dbReference type="SAM" id="Phobius"/>
    </source>
</evidence>
<gene>
    <name evidence="2" type="ORF">A5821_001543</name>
</gene>
<dbReference type="Pfam" id="PF05857">
    <property type="entry name" value="TraX"/>
    <property type="match status" value="1"/>
</dbReference>
<reference evidence="3" key="1">
    <citation type="submission" date="2017-05" db="EMBL/GenBank/DDBJ databases">
        <title>The Genome Sequence of EEnterococcus faecalis 9F2_4866.</title>
        <authorList>
            <consortium name="The Broad Institute Genomics Platform"/>
            <consortium name="The Broad Institute Genomic Center for Infectious Diseases"/>
            <person name="Earl A."/>
            <person name="Manson A."/>
            <person name="Schwartman J."/>
            <person name="Gilmore M."/>
            <person name="Abouelleil A."/>
            <person name="Cao P."/>
            <person name="Chapman S."/>
            <person name="Cusick C."/>
            <person name="Shea T."/>
            <person name="Young S."/>
            <person name="Neafsey D."/>
            <person name="Nusbaum C."/>
            <person name="Birren B."/>
        </authorList>
    </citation>
    <scope>NUCLEOTIDE SEQUENCE [LARGE SCALE GENOMIC DNA]</scope>
    <source>
        <strain evidence="3">7F3_DIV0205</strain>
    </source>
</reference>
<feature type="transmembrane region" description="Helical" evidence="1">
    <location>
        <begin position="93"/>
        <end position="110"/>
    </location>
</feature>
<dbReference type="InterPro" id="IPR008875">
    <property type="entry name" value="TraX"/>
</dbReference>
<feature type="transmembrane region" description="Helical" evidence="1">
    <location>
        <begin position="59"/>
        <end position="81"/>
    </location>
</feature>
<protein>
    <recommendedName>
        <fullName evidence="4">TraX family protein</fullName>
    </recommendedName>
</protein>
<dbReference type="EMBL" id="CP147244">
    <property type="protein sequence ID" value="WYK00446.1"/>
    <property type="molecule type" value="Genomic_DNA"/>
</dbReference>
<name>A0AAQ3Y7L7_9ENTE</name>
<keyword evidence="1" id="KW-0472">Membrane</keyword>
<keyword evidence="1" id="KW-1133">Transmembrane helix</keyword>
<feature type="transmembrane region" description="Helical" evidence="1">
    <location>
        <begin position="117"/>
        <end position="138"/>
    </location>
</feature>
<keyword evidence="1" id="KW-0812">Transmembrane</keyword>
<dbReference type="Proteomes" id="UP000194948">
    <property type="component" value="Chromosome"/>
</dbReference>
<evidence type="ECO:0000313" key="3">
    <source>
        <dbReference type="Proteomes" id="UP000194948"/>
    </source>
</evidence>
<feature type="transmembrane region" description="Helical" evidence="1">
    <location>
        <begin position="27"/>
        <end position="47"/>
    </location>
</feature>
<feature type="transmembrane region" description="Helical" evidence="1">
    <location>
        <begin position="167"/>
        <end position="185"/>
    </location>
</feature>
<evidence type="ECO:0000313" key="2">
    <source>
        <dbReference type="EMBL" id="WYK00446.1"/>
    </source>
</evidence>
<proteinExistence type="predicted"/>
<organism evidence="2 3">
    <name type="scientific">Candidatus Enterococcus palustris</name>
    <dbReference type="NCBI Taxonomy" id="1834189"/>
    <lineage>
        <taxon>Bacteria</taxon>
        <taxon>Bacillati</taxon>
        <taxon>Bacillota</taxon>
        <taxon>Bacilli</taxon>
        <taxon>Lactobacillales</taxon>
        <taxon>Enterococcaceae</taxon>
        <taxon>Enterococcus</taxon>
    </lineage>
</organism>
<evidence type="ECO:0008006" key="4">
    <source>
        <dbReference type="Google" id="ProtNLM"/>
    </source>
</evidence>
<sequence length="249" mass="28655">MNGNQLKLMMMGLMFLDHLTPLLPPQFSSPIHMLSRCVAVFFAFMAVEGLHYTRNRRKYLFRLYGWAAIMFAGNTIINTMIVKNPMYQIHNNIFLTLALGVTILALIDYAKHAHESVFKILANILAIILTVATFLGLIPAEGEFVVIPFMLLSYFFRDNAKKRNISYLIFAIPLIIMPILGLPNYSFEMIKVQLEGNSDFLFITVIPFIHLYNGEKGSNSPFFKYLFYVFYPAHLWIITLITWSLNSFS</sequence>